<dbReference type="InterPro" id="IPR013083">
    <property type="entry name" value="Znf_RING/FYVE/PHD"/>
</dbReference>
<keyword evidence="12" id="KW-1185">Reference proteome</keyword>
<dbReference type="WBParaSite" id="GPLIN_000046500">
    <property type="protein sequence ID" value="GPLIN_000046500"/>
    <property type="gene ID" value="GPLIN_000046500"/>
</dbReference>
<dbReference type="InterPro" id="IPR011011">
    <property type="entry name" value="Znf_FYVE_PHD"/>
</dbReference>
<dbReference type="PROSITE" id="PS51157">
    <property type="entry name" value="ZF_UBR"/>
    <property type="match status" value="1"/>
</dbReference>
<dbReference type="PANTHER" id="PTHR21497:SF24">
    <property type="entry name" value="E3 UBIQUITIN-PROTEIN LIGASE UBR1"/>
    <property type="match status" value="1"/>
</dbReference>
<dbReference type="AlphaFoldDB" id="A0A183BIN6"/>
<keyword evidence="2 9" id="KW-0808">Transferase</keyword>
<evidence type="ECO:0000259" key="11">
    <source>
        <dbReference type="PROSITE" id="PS51157"/>
    </source>
</evidence>
<evidence type="ECO:0000256" key="2">
    <source>
        <dbReference type="ARBA" id="ARBA00022679"/>
    </source>
</evidence>
<feature type="zinc finger region" description="UBR-type" evidence="8">
    <location>
        <begin position="98"/>
        <end position="169"/>
    </location>
</feature>
<dbReference type="InterPro" id="IPR039164">
    <property type="entry name" value="UBR1-like"/>
</dbReference>
<feature type="coiled-coil region" evidence="10">
    <location>
        <begin position="372"/>
        <end position="406"/>
    </location>
</feature>
<comment type="similarity">
    <text evidence="7 9">Belongs to the E3 ubiquitin-protein ligase UBR1-like family.</text>
</comment>
<keyword evidence="6 9" id="KW-0862">Zinc</keyword>
<comment type="pathway">
    <text evidence="9">Protein modification; protein ubiquitination.</text>
</comment>
<evidence type="ECO:0000256" key="1">
    <source>
        <dbReference type="ARBA" id="ARBA00000900"/>
    </source>
</evidence>
<dbReference type="Proteomes" id="UP000050741">
    <property type="component" value="Unassembled WGS sequence"/>
</dbReference>
<dbReference type="Pfam" id="PF04500">
    <property type="entry name" value="FLYWCH"/>
    <property type="match status" value="1"/>
</dbReference>
<dbReference type="SMART" id="SM00396">
    <property type="entry name" value="ZnF_UBR1"/>
    <property type="match status" value="1"/>
</dbReference>
<dbReference type="GO" id="GO:0061630">
    <property type="term" value="F:ubiquitin protein ligase activity"/>
    <property type="evidence" value="ECO:0007669"/>
    <property type="project" value="UniProtKB-UniRule"/>
</dbReference>
<feature type="domain" description="UBR-type" evidence="11">
    <location>
        <begin position="98"/>
        <end position="169"/>
    </location>
</feature>
<keyword evidence="10" id="KW-0175">Coiled coil</keyword>
<dbReference type="Gene3D" id="2.20.25.240">
    <property type="match status" value="1"/>
</dbReference>
<keyword evidence="3 9" id="KW-0479">Metal-binding</keyword>
<dbReference type="GO" id="GO:0008270">
    <property type="term" value="F:zinc ion binding"/>
    <property type="evidence" value="ECO:0007669"/>
    <property type="project" value="UniProtKB-UniRule"/>
</dbReference>
<reference evidence="13" key="2">
    <citation type="submission" date="2016-06" db="UniProtKB">
        <authorList>
            <consortium name="WormBaseParasite"/>
        </authorList>
    </citation>
    <scope>IDENTIFICATION</scope>
</reference>
<dbReference type="FunFam" id="2.10.110.30:FF:000001">
    <property type="entry name" value="E3 ubiquitin-protein ligase UBR2 isoform 1"/>
    <property type="match status" value="1"/>
</dbReference>
<dbReference type="Gene3D" id="2.10.110.30">
    <property type="match status" value="1"/>
</dbReference>
<dbReference type="InterPro" id="IPR007588">
    <property type="entry name" value="Znf_FLYWCH"/>
</dbReference>
<dbReference type="GO" id="GO:0071596">
    <property type="term" value="P:ubiquitin-dependent protein catabolic process via the N-end rule pathway"/>
    <property type="evidence" value="ECO:0007669"/>
    <property type="project" value="UniProtKB-UniRule"/>
</dbReference>
<dbReference type="GO" id="GO:0016567">
    <property type="term" value="P:protein ubiquitination"/>
    <property type="evidence" value="ECO:0007669"/>
    <property type="project" value="UniProtKB-UniRule"/>
</dbReference>
<dbReference type="UniPathway" id="UPA00143"/>
<dbReference type="EC" id="2.3.2.27" evidence="9"/>
<accession>A0A183BIN6</accession>
<keyword evidence="4 9" id="KW-0863">Zinc-finger</keyword>
<proteinExistence type="inferred from homology"/>
<evidence type="ECO:0000256" key="10">
    <source>
        <dbReference type="SAM" id="Coils"/>
    </source>
</evidence>
<evidence type="ECO:0000256" key="8">
    <source>
        <dbReference type="PROSITE-ProRule" id="PRU00508"/>
    </source>
</evidence>
<dbReference type="InterPro" id="IPR003126">
    <property type="entry name" value="Znf_UBR"/>
</dbReference>
<keyword evidence="5 9" id="KW-0833">Ubl conjugation pathway</keyword>
<dbReference type="Gene3D" id="3.30.40.10">
    <property type="entry name" value="Zinc/RING finger domain, C3HC4 (zinc finger)"/>
    <property type="match status" value="1"/>
</dbReference>
<evidence type="ECO:0000313" key="13">
    <source>
        <dbReference type="WBParaSite" id="GPLIN_000046500"/>
    </source>
</evidence>
<dbReference type="PANTHER" id="PTHR21497">
    <property type="entry name" value="UBIQUITIN LIGASE E3 ALPHA-RELATED"/>
    <property type="match status" value="1"/>
</dbReference>
<evidence type="ECO:0000313" key="12">
    <source>
        <dbReference type="Proteomes" id="UP000050741"/>
    </source>
</evidence>
<evidence type="ECO:0000256" key="5">
    <source>
        <dbReference type="ARBA" id="ARBA00022786"/>
    </source>
</evidence>
<reference evidence="12" key="1">
    <citation type="submission" date="2014-05" db="EMBL/GenBank/DDBJ databases">
        <title>The genome and life-stage specific transcriptomes of Globodera pallida elucidate key aspects of plant parasitism by a cyst nematode.</title>
        <authorList>
            <person name="Cotton J.A."/>
            <person name="Lilley C.J."/>
            <person name="Jones L.M."/>
            <person name="Kikuchi T."/>
            <person name="Reid A.J."/>
            <person name="Thorpe P."/>
            <person name="Tsai I.J."/>
            <person name="Beasley H."/>
            <person name="Blok V."/>
            <person name="Cock P.J.A."/>
            <person name="Van den Akker S.E."/>
            <person name="Holroyd N."/>
            <person name="Hunt M."/>
            <person name="Mantelin S."/>
            <person name="Naghra H."/>
            <person name="Pain A."/>
            <person name="Palomares-Rius J.E."/>
            <person name="Zarowiecki M."/>
            <person name="Berriman M."/>
            <person name="Jones J.T."/>
            <person name="Urwin P.E."/>
        </authorList>
    </citation>
    <scope>NUCLEOTIDE SEQUENCE [LARGE SCALE GENOMIC DNA]</scope>
    <source>
        <strain evidence="12">Lindley</strain>
    </source>
</reference>
<comment type="function">
    <text evidence="9">Ubiquitin ligase protein which is a component of the N-end rule pathway. Recognizes and binds to proteins bearing specific N-terminal residues that are destabilizing according to the N-end rule, leading to their ubiquitination and subsequent degradation.</text>
</comment>
<evidence type="ECO:0000256" key="7">
    <source>
        <dbReference type="ARBA" id="ARBA00046341"/>
    </source>
</evidence>
<sequence length="545" mass="61107">MIDELQKLTREACWADASEMLYKHWISVSQSIFPANVPKPWEAVADEAKIESDVLYPLAAMFCVDGSSRSADDGRPDISLRRLRELVDIDDSKARSGQICGKIFKNGEPNYTCKQCATDSTCVLCYECFINSGHVNHKYKMHTSMGGGYCDCGDKEAWSTHYACRLHSVNAPSPEEGADGSSEAQLCAICLNLRPADHCGELIRCDRCALSVHELCYGAVVVEDDGGGGSGEHQQAATTPPTILRSIHSKRSLKKIAEILQQPSAAEWQKWLWCSCCPFNRNCALRGRLFVLQEERAKGRLRSANEKCICQICSVGTASVWTRARSASVRYNCVITSNACVTMRQRPPQSQQRQRYMEHRDLVGLPGEDVRLTQLNRELTQRQQQQKEAERKLEELRKVNGDTQRAHADQQLLLEQFRSVLIKLAQVPMKRKRRSSKLPDGAKSPEIMPKTAAPFHPIRQTKSIQPNAIAPLFPQYCLAFPMSWGVKMHYAGHSYYKKKEGADGRTYWRCVNVKQYCTGCATTDAADNNSVTVGPQHTCNLNPPR</sequence>
<dbReference type="CDD" id="cd19672">
    <property type="entry name" value="UBR-box_UBR1_like"/>
    <property type="match status" value="1"/>
</dbReference>
<dbReference type="SUPFAM" id="SSF57903">
    <property type="entry name" value="FYVE/PHD zinc finger"/>
    <property type="match status" value="1"/>
</dbReference>
<dbReference type="GO" id="GO:0005737">
    <property type="term" value="C:cytoplasm"/>
    <property type="evidence" value="ECO:0007669"/>
    <property type="project" value="TreeGrafter"/>
</dbReference>
<dbReference type="GO" id="GO:0000151">
    <property type="term" value="C:ubiquitin ligase complex"/>
    <property type="evidence" value="ECO:0007669"/>
    <property type="project" value="TreeGrafter"/>
</dbReference>
<evidence type="ECO:0000256" key="6">
    <source>
        <dbReference type="ARBA" id="ARBA00022833"/>
    </source>
</evidence>
<evidence type="ECO:0000256" key="4">
    <source>
        <dbReference type="ARBA" id="ARBA00022771"/>
    </source>
</evidence>
<comment type="catalytic activity">
    <reaction evidence="1 9">
        <text>S-ubiquitinyl-[E2 ubiquitin-conjugating enzyme]-L-cysteine + [acceptor protein]-L-lysine = [E2 ubiquitin-conjugating enzyme]-L-cysteine + N(6)-ubiquitinyl-[acceptor protein]-L-lysine.</text>
        <dbReference type="EC" id="2.3.2.27"/>
    </reaction>
</comment>
<name>A0A183BIN6_GLOPA</name>
<evidence type="ECO:0000256" key="9">
    <source>
        <dbReference type="RuleBase" id="RU366018"/>
    </source>
</evidence>
<dbReference type="Pfam" id="PF02207">
    <property type="entry name" value="zf-UBR"/>
    <property type="match status" value="1"/>
</dbReference>
<evidence type="ECO:0000256" key="3">
    <source>
        <dbReference type="ARBA" id="ARBA00022723"/>
    </source>
</evidence>
<protein>
    <recommendedName>
        <fullName evidence="9">E3 ubiquitin-protein ligase</fullName>
        <ecNumber evidence="9">2.3.2.27</ecNumber>
    </recommendedName>
</protein>
<organism evidence="12 13">
    <name type="scientific">Globodera pallida</name>
    <name type="common">Potato cyst nematode worm</name>
    <name type="synonym">Heterodera pallida</name>
    <dbReference type="NCBI Taxonomy" id="36090"/>
    <lineage>
        <taxon>Eukaryota</taxon>
        <taxon>Metazoa</taxon>
        <taxon>Ecdysozoa</taxon>
        <taxon>Nematoda</taxon>
        <taxon>Chromadorea</taxon>
        <taxon>Rhabditida</taxon>
        <taxon>Tylenchina</taxon>
        <taxon>Tylenchomorpha</taxon>
        <taxon>Tylenchoidea</taxon>
        <taxon>Heteroderidae</taxon>
        <taxon>Heteroderinae</taxon>
        <taxon>Globodera</taxon>
    </lineage>
</organism>